<feature type="transmembrane region" description="Helical" evidence="3">
    <location>
        <begin position="259"/>
        <end position="282"/>
    </location>
</feature>
<dbReference type="InterPro" id="IPR036259">
    <property type="entry name" value="MFS_trans_sf"/>
</dbReference>
<organism evidence="5 7">
    <name type="scientific">Acanthaster planci</name>
    <name type="common">Crown-of-thorns starfish</name>
    <dbReference type="NCBI Taxonomy" id="133434"/>
    <lineage>
        <taxon>Eukaryota</taxon>
        <taxon>Metazoa</taxon>
        <taxon>Echinodermata</taxon>
        <taxon>Eleutherozoa</taxon>
        <taxon>Asterozoa</taxon>
        <taxon>Asteroidea</taxon>
        <taxon>Valvatacea</taxon>
        <taxon>Valvatida</taxon>
        <taxon>Acanthasteridae</taxon>
        <taxon>Acanthaster</taxon>
    </lineage>
</organism>
<dbReference type="OrthoDB" id="6499973at2759"/>
<dbReference type="GO" id="GO:0008028">
    <property type="term" value="F:monocarboxylic acid transmembrane transporter activity"/>
    <property type="evidence" value="ECO:0007669"/>
    <property type="project" value="TreeGrafter"/>
</dbReference>
<feature type="transmembrane region" description="Helical" evidence="3">
    <location>
        <begin position="324"/>
        <end position="346"/>
    </location>
</feature>
<keyword evidence="3" id="KW-1133">Transmembrane helix</keyword>
<dbReference type="RefSeq" id="XP_022110735.1">
    <property type="nucleotide sequence ID" value="XM_022255043.1"/>
</dbReference>
<dbReference type="PANTHER" id="PTHR11360:SF303">
    <property type="entry name" value="MAJOR FACILITATOR SUPERFAMILY (MFS) PROFILE DOMAIN-CONTAINING PROTEIN"/>
    <property type="match status" value="1"/>
</dbReference>
<keyword evidence="5" id="KW-1185">Reference proteome</keyword>
<feature type="transmembrane region" description="Helical" evidence="3">
    <location>
        <begin position="12"/>
        <end position="32"/>
    </location>
</feature>
<feature type="transmembrane region" description="Helical" evidence="3">
    <location>
        <begin position="418"/>
        <end position="438"/>
    </location>
</feature>
<dbReference type="GO" id="GO:0016020">
    <property type="term" value="C:membrane"/>
    <property type="evidence" value="ECO:0007669"/>
    <property type="project" value="UniProtKB-SubCell"/>
</dbReference>
<dbReference type="Proteomes" id="UP000694845">
    <property type="component" value="Unplaced"/>
</dbReference>
<keyword evidence="3" id="KW-0472">Membrane</keyword>
<feature type="compositionally biased region" description="Basic and acidic residues" evidence="2">
    <location>
        <begin position="204"/>
        <end position="214"/>
    </location>
</feature>
<dbReference type="OMA" id="YGWNGTI"/>
<name>A0A8B8A170_ACAPL</name>
<gene>
    <name evidence="6 7" type="primary">LOC110990179</name>
</gene>
<dbReference type="RefSeq" id="XP_022110734.1">
    <property type="nucleotide sequence ID" value="XM_022255042.1"/>
</dbReference>
<evidence type="ECO:0000313" key="7">
    <source>
        <dbReference type="RefSeq" id="XP_022110735.1"/>
    </source>
</evidence>
<reference evidence="6 7" key="1">
    <citation type="submission" date="2025-04" db="UniProtKB">
        <authorList>
            <consortium name="RefSeq"/>
        </authorList>
    </citation>
    <scope>IDENTIFICATION</scope>
</reference>
<accession>A0A8B8A170</accession>
<dbReference type="AlphaFoldDB" id="A0A8B8A170"/>
<dbReference type="SUPFAM" id="SSF103473">
    <property type="entry name" value="MFS general substrate transporter"/>
    <property type="match status" value="1"/>
</dbReference>
<dbReference type="PROSITE" id="PS50850">
    <property type="entry name" value="MFS"/>
    <property type="match status" value="1"/>
</dbReference>
<dbReference type="InterPro" id="IPR020846">
    <property type="entry name" value="MFS_dom"/>
</dbReference>
<comment type="subcellular location">
    <subcellularLocation>
        <location evidence="1">Membrane</location>
        <topology evidence="1">Multi-pass membrane protein</topology>
    </subcellularLocation>
</comment>
<feature type="transmembrane region" description="Helical" evidence="3">
    <location>
        <begin position="139"/>
        <end position="160"/>
    </location>
</feature>
<evidence type="ECO:0000313" key="6">
    <source>
        <dbReference type="RefSeq" id="XP_022110734.1"/>
    </source>
</evidence>
<dbReference type="InterPro" id="IPR011701">
    <property type="entry name" value="MFS"/>
</dbReference>
<sequence>MEEQSAAHFHHPWRWMILFSRFFWTFMCLGSFKSMGVLIPHFVDSFSTSTTVAGLVSSFLLGFGLLTFGPFIGAMMKVWDCRKLFIVGGLLVGICMTAAPFSNTMTVMGVFFALMSIGFAFIQVSSVKPLMDYFPDTFATANGVSLSGGTIGMMVIPPLMEYLVECYGWRSALALLGAFSFNHVVCGALLRPLHSKPRKYDLLPSHNDDVDPKYLKSSSQSSNSQRERMTSRVSVKKICSILLEFLRDRFDTEVLTEPVFVLYQLTTILNGMVYSMWHLFLIPQGIELGFGDRPAAFLATYGGLGSLVGRLGHGTAVDRGLIKASTLLALSALLFAVTCGLNPLATSSYTTLAIYAVVSGIAIGAIYPLCFVVMREITGDQQTSAYSWLFLSHGGGQLLGGFFAGWIHDVTENYEFDFLGMGALGALMVINLVLTRCLTHCCEARD</sequence>
<evidence type="ECO:0000313" key="5">
    <source>
        <dbReference type="Proteomes" id="UP000694845"/>
    </source>
</evidence>
<evidence type="ECO:0000256" key="2">
    <source>
        <dbReference type="SAM" id="MobiDB-lite"/>
    </source>
</evidence>
<protein>
    <submittedName>
        <fullName evidence="6 7">Monocarboxylate transporter 13-like</fullName>
    </submittedName>
</protein>
<dbReference type="PANTHER" id="PTHR11360">
    <property type="entry name" value="MONOCARBOXYLATE TRANSPORTER"/>
    <property type="match status" value="1"/>
</dbReference>
<dbReference type="Gene3D" id="1.20.1250.20">
    <property type="entry name" value="MFS general substrate transporter like domains"/>
    <property type="match status" value="2"/>
</dbReference>
<proteinExistence type="predicted"/>
<feature type="domain" description="Major facilitator superfamily (MFS) profile" evidence="4">
    <location>
        <begin position="259"/>
        <end position="446"/>
    </location>
</feature>
<feature type="region of interest" description="Disordered" evidence="2">
    <location>
        <begin position="204"/>
        <end position="229"/>
    </location>
</feature>
<feature type="transmembrane region" description="Helical" evidence="3">
    <location>
        <begin position="352"/>
        <end position="374"/>
    </location>
</feature>
<feature type="transmembrane region" description="Helical" evidence="3">
    <location>
        <begin position="172"/>
        <end position="190"/>
    </location>
</feature>
<dbReference type="KEGG" id="aplc:110990179"/>
<feature type="transmembrane region" description="Helical" evidence="3">
    <location>
        <begin position="294"/>
        <end position="312"/>
    </location>
</feature>
<keyword evidence="3" id="KW-0812">Transmembrane</keyword>
<dbReference type="GeneID" id="110990179"/>
<feature type="transmembrane region" description="Helical" evidence="3">
    <location>
        <begin position="107"/>
        <end position="127"/>
    </location>
</feature>
<dbReference type="Pfam" id="PF07690">
    <property type="entry name" value="MFS_1"/>
    <property type="match status" value="1"/>
</dbReference>
<feature type="transmembrane region" description="Helical" evidence="3">
    <location>
        <begin position="84"/>
        <end position="101"/>
    </location>
</feature>
<evidence type="ECO:0000256" key="3">
    <source>
        <dbReference type="SAM" id="Phobius"/>
    </source>
</evidence>
<dbReference type="InterPro" id="IPR050327">
    <property type="entry name" value="Proton-linked_MCT"/>
</dbReference>
<feature type="transmembrane region" description="Helical" evidence="3">
    <location>
        <begin position="386"/>
        <end position="406"/>
    </location>
</feature>
<evidence type="ECO:0000256" key="1">
    <source>
        <dbReference type="ARBA" id="ARBA00004141"/>
    </source>
</evidence>
<evidence type="ECO:0000259" key="4">
    <source>
        <dbReference type="PROSITE" id="PS50850"/>
    </source>
</evidence>
<feature type="transmembrane region" description="Helical" evidence="3">
    <location>
        <begin position="52"/>
        <end position="72"/>
    </location>
</feature>